<protein>
    <submittedName>
        <fullName evidence="1">Uncharacterized protein</fullName>
    </submittedName>
</protein>
<dbReference type="EMBL" id="BMAO01023655">
    <property type="protein sequence ID" value="GFQ90202.1"/>
    <property type="molecule type" value="Genomic_DNA"/>
</dbReference>
<gene>
    <name evidence="1" type="ORF">TNCT_347481</name>
</gene>
<proteinExistence type="predicted"/>
<name>A0A8X6FVL2_TRICU</name>
<dbReference type="AlphaFoldDB" id="A0A8X6FVL2"/>
<sequence>MLYAEPWEHSIAIVILPIVIFRSTRINFSTCCSVDFFAIKMDAHFDLHQQFWSSLVKISLPNCALFYVVNTFLHKQVYFSIDIFYIKVLLPTKIEPPQAALLSYNNSTPSSSL</sequence>
<accession>A0A8X6FVL2</accession>
<evidence type="ECO:0000313" key="1">
    <source>
        <dbReference type="EMBL" id="GFQ90202.1"/>
    </source>
</evidence>
<dbReference type="OrthoDB" id="10495353at2759"/>
<dbReference type="Proteomes" id="UP000887116">
    <property type="component" value="Unassembled WGS sequence"/>
</dbReference>
<comment type="caution">
    <text evidence="1">The sequence shown here is derived from an EMBL/GenBank/DDBJ whole genome shotgun (WGS) entry which is preliminary data.</text>
</comment>
<reference evidence="1" key="1">
    <citation type="submission" date="2020-07" db="EMBL/GenBank/DDBJ databases">
        <title>Multicomponent nature underlies the extraordinary mechanical properties of spider dragline silk.</title>
        <authorList>
            <person name="Kono N."/>
            <person name="Nakamura H."/>
            <person name="Mori M."/>
            <person name="Yoshida Y."/>
            <person name="Ohtoshi R."/>
            <person name="Malay A.D."/>
            <person name="Moran D.A.P."/>
            <person name="Tomita M."/>
            <person name="Numata K."/>
            <person name="Arakawa K."/>
        </authorList>
    </citation>
    <scope>NUCLEOTIDE SEQUENCE</scope>
</reference>
<keyword evidence="2" id="KW-1185">Reference proteome</keyword>
<evidence type="ECO:0000313" key="2">
    <source>
        <dbReference type="Proteomes" id="UP000887116"/>
    </source>
</evidence>
<organism evidence="1 2">
    <name type="scientific">Trichonephila clavata</name>
    <name type="common">Joro spider</name>
    <name type="synonym">Nephila clavata</name>
    <dbReference type="NCBI Taxonomy" id="2740835"/>
    <lineage>
        <taxon>Eukaryota</taxon>
        <taxon>Metazoa</taxon>
        <taxon>Ecdysozoa</taxon>
        <taxon>Arthropoda</taxon>
        <taxon>Chelicerata</taxon>
        <taxon>Arachnida</taxon>
        <taxon>Araneae</taxon>
        <taxon>Araneomorphae</taxon>
        <taxon>Entelegynae</taxon>
        <taxon>Araneoidea</taxon>
        <taxon>Nephilidae</taxon>
        <taxon>Trichonephila</taxon>
    </lineage>
</organism>